<dbReference type="STRING" id="215250.A0A316YVD4"/>
<dbReference type="PROSITE" id="PS50014">
    <property type="entry name" value="BROMODOMAIN_2"/>
    <property type="match status" value="2"/>
</dbReference>
<feature type="compositionally biased region" description="Low complexity" evidence="3">
    <location>
        <begin position="777"/>
        <end position="790"/>
    </location>
</feature>
<feature type="compositionally biased region" description="Acidic residues" evidence="3">
    <location>
        <begin position="730"/>
        <end position="747"/>
    </location>
</feature>
<dbReference type="GO" id="GO:0000785">
    <property type="term" value="C:chromatin"/>
    <property type="evidence" value="ECO:0007669"/>
    <property type="project" value="TreeGrafter"/>
</dbReference>
<dbReference type="InterPro" id="IPR050935">
    <property type="entry name" value="Bromo_chromatin_reader"/>
</dbReference>
<evidence type="ECO:0000259" key="5">
    <source>
        <dbReference type="PROSITE" id="PS51525"/>
    </source>
</evidence>
<keyword evidence="7" id="KW-1185">Reference proteome</keyword>
<dbReference type="GO" id="GO:0006355">
    <property type="term" value="P:regulation of DNA-templated transcription"/>
    <property type="evidence" value="ECO:0007669"/>
    <property type="project" value="TreeGrafter"/>
</dbReference>
<feature type="compositionally biased region" description="Basic residues" evidence="3">
    <location>
        <begin position="848"/>
        <end position="858"/>
    </location>
</feature>
<feature type="compositionally biased region" description="Low complexity" evidence="3">
    <location>
        <begin position="65"/>
        <end position="77"/>
    </location>
</feature>
<dbReference type="PROSITE" id="PS51525">
    <property type="entry name" value="NET"/>
    <property type="match status" value="1"/>
</dbReference>
<feature type="domain" description="Bromo" evidence="4">
    <location>
        <begin position="635"/>
        <end position="707"/>
    </location>
</feature>
<dbReference type="GO" id="GO:0006338">
    <property type="term" value="P:chromatin remodeling"/>
    <property type="evidence" value="ECO:0007669"/>
    <property type="project" value="TreeGrafter"/>
</dbReference>
<dbReference type="GeneID" id="37042266"/>
<sequence length="1012" mass="105873">MADLAQLDNPVPSSSGLNASASEAGSIAAEASSSQTQPFSHASAPADPHDIPPVSYHLPSDDRSTAAAAASAADGTAQPLQAEHAAPPPTSIPNGTSHMEGPGHELDVRGLNGNGLASTASANGQDRPAVDSRGKPDSVEGGASLEVAEGIAQQPSSMPASSTLSAPGSGNPYNESEEKSLESPLPASTQATTASVGEDRIEPKGQEPLSSMRMQVDEPKAEAVDPSNDAILSPVKIDGEAKGEPVSLDRPPISSIDEPQQPETKIEDAPMPVSAGLGDVAMGEAAAAAPKAEEVVSLAAQPLDEEATPVAAQQSAEQSTVQAEKPVLVAPAVGGLGGASGPSAIPGAIASAEVAGQTRPADGLDGGQEPPAKRQRQSTSADPSKQPLAGPDATQMTAAQIKFCQNIIKSLKGRPDSLAFVAPVNPEQLGIPHYRTIIKEPMDLGTVDIKLALTAAASKGGQKHTDKTKQADKWNLDPVKDVYATIDDFEKDVRLVFQNCFTFNGPDHPLSLSAQNLQNVFDKQLKTMPSSNPPAPGAAVETSSSLPPTPGDASSIAGGRRASDGLASRPKRDIHPPAPKDLPWADQPQAAGATGSKKKKSKKPLTPRQQAYVNKKNKDQLRYCAKVIDLMYKPPAADYAWPFFAKPEMGLDFAEAYYQEIKRPIALKDIKNAITINQYEDAEDVQSDMELLFANCFQFNPPGTDVYVMGDKLKSFWNDKLKKMPQPPEPAEDEEEEEEEEEEEDESQIQARAIRDQIELLQMQLQGLEGNNKAAGAKALASAKASLAALPTKKGQRRPSESGGSAKKKASGGAGGGTSGGGGGAAKKSKASTSSSAGAGGDGAAKKATSKPKKPSGGKKRDEDVRDVTYEQKEELATKITQLSDEALEIALKIIAEDKPPSANDDEEIELDIDDLSPGTLYKLYRHVVRPKGPKKPVADKSNAIDGRKRGTGGVKRKNLDEGEEAARIARLQAQFFSAQGSGAPTAGAHDDLVASDSSSGEDESDSESEYE</sequence>
<dbReference type="OrthoDB" id="784962at2759"/>
<dbReference type="SUPFAM" id="SSF47370">
    <property type="entry name" value="Bromodomain"/>
    <property type="match status" value="2"/>
</dbReference>
<reference evidence="6 7" key="1">
    <citation type="journal article" date="2018" name="Mol. Biol. Evol.">
        <title>Broad Genomic Sampling Reveals a Smut Pathogenic Ancestry of the Fungal Clade Ustilaginomycotina.</title>
        <authorList>
            <person name="Kijpornyongpan T."/>
            <person name="Mondo S.J."/>
            <person name="Barry K."/>
            <person name="Sandor L."/>
            <person name="Lee J."/>
            <person name="Lipzen A."/>
            <person name="Pangilinan J."/>
            <person name="LaButti K."/>
            <person name="Hainaut M."/>
            <person name="Henrissat B."/>
            <person name="Grigoriev I.V."/>
            <person name="Spatafora J.W."/>
            <person name="Aime M.C."/>
        </authorList>
    </citation>
    <scope>NUCLEOTIDE SEQUENCE [LARGE SCALE GENOMIC DNA]</scope>
    <source>
        <strain evidence="6 7">MCA 4198</strain>
    </source>
</reference>
<dbReference type="SMART" id="SM00297">
    <property type="entry name" value="BROMO"/>
    <property type="match status" value="2"/>
</dbReference>
<feature type="region of interest" description="Disordered" evidence="3">
    <location>
        <begin position="777"/>
        <end position="868"/>
    </location>
</feature>
<feature type="compositionally biased region" description="Basic residues" evidence="3">
    <location>
        <begin position="596"/>
        <end position="605"/>
    </location>
</feature>
<dbReference type="PRINTS" id="PR00503">
    <property type="entry name" value="BROMODOMAIN"/>
</dbReference>
<dbReference type="InterPro" id="IPR038336">
    <property type="entry name" value="NET_sf"/>
</dbReference>
<feature type="region of interest" description="Disordered" evidence="3">
    <location>
        <begin position="980"/>
        <end position="1012"/>
    </location>
</feature>
<feature type="compositionally biased region" description="Polar residues" evidence="3">
    <location>
        <begin position="153"/>
        <end position="174"/>
    </location>
</feature>
<keyword evidence="1 2" id="KW-0103">Bromodomain</keyword>
<gene>
    <name evidence="6" type="ORF">FA10DRAFT_263740</name>
</gene>
<dbReference type="Pfam" id="PF00439">
    <property type="entry name" value="Bromodomain"/>
    <property type="match status" value="2"/>
</dbReference>
<feature type="region of interest" description="Disordered" evidence="3">
    <location>
        <begin position="932"/>
        <end position="962"/>
    </location>
</feature>
<evidence type="ECO:0000256" key="3">
    <source>
        <dbReference type="SAM" id="MobiDB-lite"/>
    </source>
</evidence>
<dbReference type="RefSeq" id="XP_025380224.1">
    <property type="nucleotide sequence ID" value="XM_025520350.1"/>
</dbReference>
<protein>
    <submittedName>
        <fullName evidence="6">Bromodomain-containing protein</fullName>
    </submittedName>
</protein>
<feature type="compositionally biased region" description="Low complexity" evidence="3">
    <location>
        <begin position="19"/>
        <end position="34"/>
    </location>
</feature>
<feature type="domain" description="NET" evidence="5">
    <location>
        <begin position="858"/>
        <end position="939"/>
    </location>
</feature>
<feature type="compositionally biased region" description="Gly residues" evidence="3">
    <location>
        <begin position="812"/>
        <end position="825"/>
    </location>
</feature>
<dbReference type="Gene3D" id="1.20.920.10">
    <property type="entry name" value="Bromodomain-like"/>
    <property type="match status" value="2"/>
</dbReference>
<dbReference type="FunCoup" id="A0A316YVD4">
    <property type="interactions" value="574"/>
</dbReference>
<feature type="compositionally biased region" description="Basic and acidic residues" evidence="3">
    <location>
        <begin position="859"/>
        <end position="868"/>
    </location>
</feature>
<feature type="region of interest" description="Disordered" evidence="3">
    <location>
        <begin position="1"/>
        <end position="276"/>
    </location>
</feature>
<dbReference type="GO" id="GO:0005634">
    <property type="term" value="C:nucleus"/>
    <property type="evidence" value="ECO:0007669"/>
    <property type="project" value="TreeGrafter"/>
</dbReference>
<dbReference type="InterPro" id="IPR036427">
    <property type="entry name" value="Bromodomain-like_sf"/>
</dbReference>
<dbReference type="Pfam" id="PF17035">
    <property type="entry name" value="BET"/>
    <property type="match status" value="1"/>
</dbReference>
<evidence type="ECO:0000313" key="7">
    <source>
        <dbReference type="Proteomes" id="UP000245768"/>
    </source>
</evidence>
<dbReference type="PANTHER" id="PTHR22880:SF225">
    <property type="entry name" value="BROMODOMAIN-CONTAINING PROTEIN BET-1-RELATED"/>
    <property type="match status" value="1"/>
</dbReference>
<dbReference type="EMBL" id="KZ819634">
    <property type="protein sequence ID" value="PWN93026.1"/>
    <property type="molecule type" value="Genomic_DNA"/>
</dbReference>
<proteinExistence type="predicted"/>
<feature type="region of interest" description="Disordered" evidence="3">
    <location>
        <begin position="525"/>
        <end position="613"/>
    </location>
</feature>
<feature type="compositionally biased region" description="Polar residues" evidence="3">
    <location>
        <begin position="115"/>
        <end position="124"/>
    </location>
</feature>
<dbReference type="AlphaFoldDB" id="A0A316YVD4"/>
<dbReference type="InterPro" id="IPR001487">
    <property type="entry name" value="Bromodomain"/>
</dbReference>
<dbReference type="Gene3D" id="1.20.1270.220">
    <property type="match status" value="1"/>
</dbReference>
<feature type="compositionally biased region" description="Acidic residues" evidence="3">
    <location>
        <begin position="1000"/>
        <end position="1012"/>
    </location>
</feature>
<feature type="region of interest" description="Disordered" evidence="3">
    <location>
        <begin position="720"/>
        <end position="749"/>
    </location>
</feature>
<evidence type="ECO:0000256" key="1">
    <source>
        <dbReference type="ARBA" id="ARBA00023117"/>
    </source>
</evidence>
<feature type="domain" description="Bromo" evidence="4">
    <location>
        <begin position="412"/>
        <end position="511"/>
    </location>
</feature>
<dbReference type="InterPro" id="IPR027353">
    <property type="entry name" value="NET_dom"/>
</dbReference>
<evidence type="ECO:0000259" key="4">
    <source>
        <dbReference type="PROSITE" id="PS50014"/>
    </source>
</evidence>
<name>A0A316YVD4_9BASI</name>
<evidence type="ECO:0000256" key="2">
    <source>
        <dbReference type="PROSITE-ProRule" id="PRU00035"/>
    </source>
</evidence>
<organism evidence="6 7">
    <name type="scientific">Acaromyces ingoldii</name>
    <dbReference type="NCBI Taxonomy" id="215250"/>
    <lineage>
        <taxon>Eukaryota</taxon>
        <taxon>Fungi</taxon>
        <taxon>Dikarya</taxon>
        <taxon>Basidiomycota</taxon>
        <taxon>Ustilaginomycotina</taxon>
        <taxon>Exobasidiomycetes</taxon>
        <taxon>Exobasidiales</taxon>
        <taxon>Cryptobasidiaceae</taxon>
        <taxon>Acaromyces</taxon>
    </lineage>
</organism>
<feature type="region of interest" description="Disordered" evidence="3">
    <location>
        <begin position="358"/>
        <end position="393"/>
    </location>
</feature>
<dbReference type="Proteomes" id="UP000245768">
    <property type="component" value="Unassembled WGS sequence"/>
</dbReference>
<accession>A0A316YVD4</accession>
<evidence type="ECO:0000313" key="6">
    <source>
        <dbReference type="EMBL" id="PWN93026.1"/>
    </source>
</evidence>
<feature type="compositionally biased region" description="Basic and acidic residues" evidence="3">
    <location>
        <begin position="128"/>
        <end position="138"/>
    </location>
</feature>
<dbReference type="PANTHER" id="PTHR22880">
    <property type="entry name" value="FALZ-RELATED BROMODOMAIN-CONTAINING PROTEINS"/>
    <property type="match status" value="1"/>
</dbReference>
<dbReference type="InParanoid" id="A0A316YVD4"/>